<dbReference type="GO" id="GO:0008270">
    <property type="term" value="F:zinc ion binding"/>
    <property type="evidence" value="ECO:0007669"/>
    <property type="project" value="UniProtKB-KW"/>
</dbReference>
<gene>
    <name evidence="8" type="ORF">RIF29_11358</name>
</gene>
<sequence length="227" mass="26223">MAFLYSLDMAPTPLDETDMELYRSLAQVHDVGDFFNIKLTLARLQQQPDQTITPRLEFLRNSTMLLQYPQFLEHGLSYIGSHFPPSVVPRELLLLQIMPRVIAYVQGLRFMSDLRGESGRCRFFNLDLEFVVIRRVYEDVAVVITEEESPTKIAFESIKKVILEEGMEMERCSVCLEEFVGGTEVSSLPCKHVYHGECITRWLQRSHTCPLCRYSMANMATVDQRSE</sequence>
<dbReference type="GO" id="GO:0016567">
    <property type="term" value="P:protein ubiquitination"/>
    <property type="evidence" value="ECO:0007669"/>
    <property type="project" value="TreeGrafter"/>
</dbReference>
<comment type="catalytic activity">
    <reaction evidence="1">
        <text>S-ubiquitinyl-[E2 ubiquitin-conjugating enzyme]-L-cysteine + [acceptor protein]-L-lysine = [E2 ubiquitin-conjugating enzyme]-L-cysteine + N(6)-ubiquitinyl-[acceptor protein]-L-lysine.</text>
        <dbReference type="EC" id="2.3.2.27"/>
    </reaction>
</comment>
<name>A0AAN9P0Q3_CROPI</name>
<dbReference type="SUPFAM" id="SSF57850">
    <property type="entry name" value="RING/U-box"/>
    <property type="match status" value="1"/>
</dbReference>
<keyword evidence="3" id="KW-0479">Metal-binding</keyword>
<dbReference type="PANTHER" id="PTHR15710:SF196">
    <property type="entry name" value="F6A14.12 PROTEIN-RELATED"/>
    <property type="match status" value="1"/>
</dbReference>
<evidence type="ECO:0000259" key="7">
    <source>
        <dbReference type="PROSITE" id="PS50089"/>
    </source>
</evidence>
<keyword evidence="5" id="KW-0862">Zinc</keyword>
<proteinExistence type="predicted"/>
<dbReference type="Gene3D" id="3.30.40.10">
    <property type="entry name" value="Zinc/RING finger domain, C3HC4 (zinc finger)"/>
    <property type="match status" value="1"/>
</dbReference>
<dbReference type="GO" id="GO:0005737">
    <property type="term" value="C:cytoplasm"/>
    <property type="evidence" value="ECO:0007669"/>
    <property type="project" value="TreeGrafter"/>
</dbReference>
<dbReference type="InterPro" id="IPR013083">
    <property type="entry name" value="Znf_RING/FYVE/PHD"/>
</dbReference>
<dbReference type="InterPro" id="IPR001841">
    <property type="entry name" value="Znf_RING"/>
</dbReference>
<evidence type="ECO:0000256" key="4">
    <source>
        <dbReference type="ARBA" id="ARBA00022771"/>
    </source>
</evidence>
<reference evidence="8 9" key="1">
    <citation type="submission" date="2024-01" db="EMBL/GenBank/DDBJ databases">
        <title>The genomes of 5 underutilized Papilionoideae crops provide insights into root nodulation and disease resistanc.</title>
        <authorList>
            <person name="Yuan L."/>
        </authorList>
    </citation>
    <scope>NUCLEOTIDE SEQUENCE [LARGE SCALE GENOMIC DNA]</scope>
    <source>
        <strain evidence="8">ZHUSHIDOU_FW_LH</strain>
        <tissue evidence="8">Leaf</tissue>
    </source>
</reference>
<accession>A0AAN9P0Q3</accession>
<dbReference type="EC" id="2.3.2.27" evidence="2"/>
<evidence type="ECO:0000256" key="6">
    <source>
        <dbReference type="PROSITE-ProRule" id="PRU00175"/>
    </source>
</evidence>
<dbReference type="Proteomes" id="UP001372338">
    <property type="component" value="Unassembled WGS sequence"/>
</dbReference>
<evidence type="ECO:0000256" key="1">
    <source>
        <dbReference type="ARBA" id="ARBA00000900"/>
    </source>
</evidence>
<evidence type="ECO:0000256" key="5">
    <source>
        <dbReference type="ARBA" id="ARBA00022833"/>
    </source>
</evidence>
<comment type="caution">
    <text evidence="8">The sequence shown here is derived from an EMBL/GenBank/DDBJ whole genome shotgun (WGS) entry which is preliminary data.</text>
</comment>
<feature type="domain" description="RING-type" evidence="7">
    <location>
        <begin position="172"/>
        <end position="213"/>
    </location>
</feature>
<evidence type="ECO:0000256" key="2">
    <source>
        <dbReference type="ARBA" id="ARBA00012483"/>
    </source>
</evidence>
<evidence type="ECO:0000313" key="9">
    <source>
        <dbReference type="Proteomes" id="UP001372338"/>
    </source>
</evidence>
<dbReference type="CDD" id="cd16454">
    <property type="entry name" value="RING-H2_PA-TM-RING"/>
    <property type="match status" value="1"/>
</dbReference>
<keyword evidence="4 6" id="KW-0863">Zinc-finger</keyword>
<evidence type="ECO:0000256" key="3">
    <source>
        <dbReference type="ARBA" id="ARBA00022723"/>
    </source>
</evidence>
<keyword evidence="9" id="KW-1185">Reference proteome</keyword>
<evidence type="ECO:0000313" key="8">
    <source>
        <dbReference type="EMBL" id="KAK7282516.1"/>
    </source>
</evidence>
<dbReference type="PROSITE" id="PS50089">
    <property type="entry name" value="ZF_RING_2"/>
    <property type="match status" value="1"/>
</dbReference>
<dbReference type="PANTHER" id="PTHR15710">
    <property type="entry name" value="E3 UBIQUITIN-PROTEIN LIGASE PRAJA"/>
    <property type="match status" value="1"/>
</dbReference>
<dbReference type="EMBL" id="JAYWIO010000002">
    <property type="protein sequence ID" value="KAK7282516.1"/>
    <property type="molecule type" value="Genomic_DNA"/>
</dbReference>
<dbReference type="Pfam" id="PF13639">
    <property type="entry name" value="zf-RING_2"/>
    <property type="match status" value="1"/>
</dbReference>
<protein>
    <recommendedName>
        <fullName evidence="2">RING-type E3 ubiquitin transferase</fullName>
        <ecNumber evidence="2">2.3.2.27</ecNumber>
    </recommendedName>
</protein>
<dbReference type="GO" id="GO:0061630">
    <property type="term" value="F:ubiquitin protein ligase activity"/>
    <property type="evidence" value="ECO:0007669"/>
    <property type="project" value="UniProtKB-EC"/>
</dbReference>
<organism evidence="8 9">
    <name type="scientific">Crotalaria pallida</name>
    <name type="common">Smooth rattlebox</name>
    <name type="synonym">Crotalaria striata</name>
    <dbReference type="NCBI Taxonomy" id="3830"/>
    <lineage>
        <taxon>Eukaryota</taxon>
        <taxon>Viridiplantae</taxon>
        <taxon>Streptophyta</taxon>
        <taxon>Embryophyta</taxon>
        <taxon>Tracheophyta</taxon>
        <taxon>Spermatophyta</taxon>
        <taxon>Magnoliopsida</taxon>
        <taxon>eudicotyledons</taxon>
        <taxon>Gunneridae</taxon>
        <taxon>Pentapetalae</taxon>
        <taxon>rosids</taxon>
        <taxon>fabids</taxon>
        <taxon>Fabales</taxon>
        <taxon>Fabaceae</taxon>
        <taxon>Papilionoideae</taxon>
        <taxon>50 kb inversion clade</taxon>
        <taxon>genistoids sensu lato</taxon>
        <taxon>core genistoids</taxon>
        <taxon>Crotalarieae</taxon>
        <taxon>Crotalaria</taxon>
    </lineage>
</organism>
<dbReference type="AlphaFoldDB" id="A0AAN9P0Q3"/>
<dbReference type="SMART" id="SM00184">
    <property type="entry name" value="RING"/>
    <property type="match status" value="1"/>
</dbReference>